<organism evidence="1 2">
    <name type="scientific">Strongylus vulgaris</name>
    <name type="common">Blood worm</name>
    <dbReference type="NCBI Taxonomy" id="40348"/>
    <lineage>
        <taxon>Eukaryota</taxon>
        <taxon>Metazoa</taxon>
        <taxon>Ecdysozoa</taxon>
        <taxon>Nematoda</taxon>
        <taxon>Chromadorea</taxon>
        <taxon>Rhabditida</taxon>
        <taxon>Rhabditina</taxon>
        <taxon>Rhabditomorpha</taxon>
        <taxon>Strongyloidea</taxon>
        <taxon>Strongylidae</taxon>
        <taxon>Strongylus</taxon>
    </lineage>
</organism>
<evidence type="ECO:0000313" key="1">
    <source>
        <dbReference type="EMBL" id="VDM71986.1"/>
    </source>
</evidence>
<protein>
    <submittedName>
        <fullName evidence="1">Uncharacterized protein</fullName>
    </submittedName>
</protein>
<accession>A0A3P7IPL6</accession>
<dbReference type="EMBL" id="UYYB01023035">
    <property type="protein sequence ID" value="VDM71986.1"/>
    <property type="molecule type" value="Genomic_DNA"/>
</dbReference>
<name>A0A3P7IPL6_STRVU</name>
<dbReference type="Proteomes" id="UP000270094">
    <property type="component" value="Unassembled WGS sequence"/>
</dbReference>
<keyword evidence="2" id="KW-1185">Reference proteome</keyword>
<proteinExistence type="predicted"/>
<gene>
    <name evidence="1" type="ORF">SVUK_LOCUS6984</name>
</gene>
<sequence>MCLYSYTIGTVAEVCRLSEIASQLASSKLQQLLHLPKQTYLIGFTNALSEGTIFLASAHHVEAALLVDAICARLPYHGYGYRKLGTAFAF</sequence>
<reference evidence="1 2" key="1">
    <citation type="submission" date="2018-11" db="EMBL/GenBank/DDBJ databases">
        <authorList>
            <consortium name="Pathogen Informatics"/>
        </authorList>
    </citation>
    <scope>NUCLEOTIDE SEQUENCE [LARGE SCALE GENOMIC DNA]</scope>
</reference>
<dbReference type="AlphaFoldDB" id="A0A3P7IPL6"/>
<evidence type="ECO:0000313" key="2">
    <source>
        <dbReference type="Proteomes" id="UP000270094"/>
    </source>
</evidence>